<evidence type="ECO:0000256" key="1">
    <source>
        <dbReference type="ARBA" id="ARBA00006328"/>
    </source>
</evidence>
<dbReference type="InterPro" id="IPR008030">
    <property type="entry name" value="NmrA-like"/>
</dbReference>
<organism evidence="5 6">
    <name type="scientific">Penicillium frequentans</name>
    <dbReference type="NCBI Taxonomy" id="3151616"/>
    <lineage>
        <taxon>Eukaryota</taxon>
        <taxon>Fungi</taxon>
        <taxon>Dikarya</taxon>
        <taxon>Ascomycota</taxon>
        <taxon>Pezizomycotina</taxon>
        <taxon>Eurotiomycetes</taxon>
        <taxon>Eurotiomycetidae</taxon>
        <taxon>Eurotiales</taxon>
        <taxon>Aspergillaceae</taxon>
        <taxon>Penicillium</taxon>
    </lineage>
</organism>
<evidence type="ECO:0000313" key="5">
    <source>
        <dbReference type="EMBL" id="KAJ5540801.1"/>
    </source>
</evidence>
<dbReference type="SUPFAM" id="SSF51735">
    <property type="entry name" value="NAD(P)-binding Rossmann-fold domains"/>
    <property type="match status" value="1"/>
</dbReference>
<evidence type="ECO:0000259" key="4">
    <source>
        <dbReference type="Pfam" id="PF05368"/>
    </source>
</evidence>
<keyword evidence="2" id="KW-0521">NADP</keyword>
<keyword evidence="6" id="KW-1185">Reference proteome</keyword>
<dbReference type="Proteomes" id="UP001220324">
    <property type="component" value="Unassembled WGS sequence"/>
</dbReference>
<evidence type="ECO:0000256" key="2">
    <source>
        <dbReference type="ARBA" id="ARBA00022857"/>
    </source>
</evidence>
<dbReference type="GO" id="GO:0016491">
    <property type="term" value="F:oxidoreductase activity"/>
    <property type="evidence" value="ECO:0007669"/>
    <property type="project" value="UniProtKB-KW"/>
</dbReference>
<accession>A0AAD6CV79</accession>
<name>A0AAD6CV79_9EURO</name>
<dbReference type="Pfam" id="PF05368">
    <property type="entry name" value="NmrA"/>
    <property type="match status" value="1"/>
</dbReference>
<gene>
    <name evidence="5" type="ORF">N7494_005877</name>
</gene>
<feature type="domain" description="NmrA-like" evidence="4">
    <location>
        <begin position="3"/>
        <end position="267"/>
    </location>
</feature>
<dbReference type="PANTHER" id="PTHR42748:SF30">
    <property type="entry name" value="NMRA-LIKE DOMAIN-CONTAINING PROTEIN"/>
    <property type="match status" value="1"/>
</dbReference>
<keyword evidence="3" id="KW-0560">Oxidoreductase</keyword>
<sequence>MASKSVFVCGATGTQGGALANQLLSKDIGVSAITRNISSTEAQRLISLGVSLTEGNFNDEECLKKAMVNCTSLFLNLLPDFTKPTGELDQARKILSVAKQTGIKHVIYTSALATNNPERLPHWTPTGIIGMLLLGKQAIEKEVKSAGFETWTILRPGNFMSNFLNPLVRMYQGLVETGKFTTAFLPETIVPMIDPNDIGKFAAAAILEPAMFNHQEIATVSQMMTVEDIVKDLSTATRKDIQAVFLSEEQITDQLLKNPTLGPQKVMRDMSLFVDMENVQKWGIELGTFAGFLEREKERVDVTYM</sequence>
<comment type="similarity">
    <text evidence="1">Belongs to the NmrA-type oxidoreductase family.</text>
</comment>
<dbReference type="GO" id="GO:0005634">
    <property type="term" value="C:nucleus"/>
    <property type="evidence" value="ECO:0007669"/>
    <property type="project" value="TreeGrafter"/>
</dbReference>
<evidence type="ECO:0000313" key="6">
    <source>
        <dbReference type="Proteomes" id="UP001220324"/>
    </source>
</evidence>
<dbReference type="AlphaFoldDB" id="A0AAD6CV79"/>
<comment type="caution">
    <text evidence="5">The sequence shown here is derived from an EMBL/GenBank/DDBJ whole genome shotgun (WGS) entry which is preliminary data.</text>
</comment>
<reference evidence="5 6" key="1">
    <citation type="journal article" date="2023" name="IMA Fungus">
        <title>Comparative genomic study of the Penicillium genus elucidates a diverse pangenome and 15 lateral gene transfer events.</title>
        <authorList>
            <person name="Petersen C."/>
            <person name="Sorensen T."/>
            <person name="Nielsen M.R."/>
            <person name="Sondergaard T.E."/>
            <person name="Sorensen J.L."/>
            <person name="Fitzpatrick D.A."/>
            <person name="Frisvad J.C."/>
            <person name="Nielsen K.L."/>
        </authorList>
    </citation>
    <scope>NUCLEOTIDE SEQUENCE [LARGE SCALE GENOMIC DNA]</scope>
    <source>
        <strain evidence="5 6">IBT 35679</strain>
    </source>
</reference>
<dbReference type="InterPro" id="IPR051164">
    <property type="entry name" value="NmrA-like_oxidored"/>
</dbReference>
<protein>
    <recommendedName>
        <fullName evidence="4">NmrA-like domain-containing protein</fullName>
    </recommendedName>
</protein>
<proteinExistence type="inferred from homology"/>
<dbReference type="Gene3D" id="3.40.50.720">
    <property type="entry name" value="NAD(P)-binding Rossmann-like Domain"/>
    <property type="match status" value="1"/>
</dbReference>
<dbReference type="PANTHER" id="PTHR42748">
    <property type="entry name" value="NITROGEN METABOLITE REPRESSION PROTEIN NMRA FAMILY MEMBER"/>
    <property type="match status" value="1"/>
</dbReference>
<evidence type="ECO:0000256" key="3">
    <source>
        <dbReference type="ARBA" id="ARBA00023002"/>
    </source>
</evidence>
<dbReference type="Gene3D" id="3.90.25.10">
    <property type="entry name" value="UDP-galactose 4-epimerase, domain 1"/>
    <property type="match status" value="1"/>
</dbReference>
<dbReference type="CDD" id="cd05251">
    <property type="entry name" value="NmrA_like_SDR_a"/>
    <property type="match status" value="1"/>
</dbReference>
<dbReference type="InterPro" id="IPR036291">
    <property type="entry name" value="NAD(P)-bd_dom_sf"/>
</dbReference>
<dbReference type="EMBL" id="JAQIZZ010000005">
    <property type="protein sequence ID" value="KAJ5540801.1"/>
    <property type="molecule type" value="Genomic_DNA"/>
</dbReference>